<dbReference type="EMBL" id="ACZV01000004">
    <property type="protein sequence ID" value="EEX94235.1"/>
    <property type="molecule type" value="Genomic_DNA"/>
</dbReference>
<reference evidence="2" key="2">
    <citation type="submission" date="2011-08" db="EMBL/GenBank/DDBJ databases">
        <authorList>
            <person name="Hoffman M."/>
            <person name="Strain E.A."/>
            <person name="Brown E."/>
            <person name="Allard M.W."/>
        </authorList>
    </citation>
    <scope>NUCLEOTIDE SEQUENCE</scope>
    <source>
        <strain evidence="2">CIP 102891</strain>
    </source>
</reference>
<protein>
    <submittedName>
        <fullName evidence="1">Lipoprotein</fullName>
    </submittedName>
</protein>
<dbReference type="Proteomes" id="UP000002817">
    <property type="component" value="Unassembled WGS sequence"/>
</dbReference>
<comment type="caution">
    <text evidence="2">The sequence shown here is derived from an EMBL/GenBank/DDBJ whole genome shotgun (WGS) entry which is preliminary data.</text>
</comment>
<name>C9QE50_VIBOR</name>
<reference evidence="1 4" key="1">
    <citation type="submission" date="2009-10" db="EMBL/GenBank/DDBJ databases">
        <authorList>
            <consortium name="Los Alamos National Laboratory (LANL)"/>
            <consortium name="National Microbial Pathogen Data Resource (NMPDR)"/>
            <person name="Munk A.C."/>
            <person name="Chertkov O."/>
            <person name="Tapia R."/>
            <person name="Green L."/>
            <person name="Rogers Y."/>
            <person name="Detter J.C."/>
            <person name="Bruce D."/>
            <person name="Brettin T.S."/>
            <person name="Colwell R.R."/>
            <person name="Huq A."/>
            <person name="Grim C.J."/>
            <person name="Hasan N.A."/>
            <person name="Bartels D."/>
            <person name="Vonstein V."/>
        </authorList>
    </citation>
    <scope>NUCLEOTIDE SEQUENCE [LARGE SCALE GENOMIC DNA]</scope>
    <source>
        <strain evidence="1 4">CIP 102891</strain>
    </source>
</reference>
<accession>C9QE50</accession>
<dbReference type="Pfam" id="PF04170">
    <property type="entry name" value="NlpE"/>
    <property type="match status" value="1"/>
</dbReference>
<dbReference type="AlphaFoldDB" id="C9QE50"/>
<dbReference type="EMBL" id="AFWH01000001">
    <property type="protein sequence ID" value="EGU54222.1"/>
    <property type="molecule type" value="Genomic_DNA"/>
</dbReference>
<dbReference type="RefSeq" id="WP_004412080.1">
    <property type="nucleotide sequence ID" value="NZ_ACZV01000004.1"/>
</dbReference>
<dbReference type="eggNOG" id="COG3015">
    <property type="taxonomic scope" value="Bacteria"/>
</dbReference>
<proteinExistence type="predicted"/>
<evidence type="ECO:0000313" key="4">
    <source>
        <dbReference type="Proteomes" id="UP000003515"/>
    </source>
</evidence>
<sequence>MKKALLFITSAVFILAGCQDEQTPSANETQQAAAVASAVEVGSNDGHSANTALDWNGTYIGTLPCADCQGIETKITLNHDGSYSIQQAYLGKENGTFESQGQLSWNDQGNTITLENESGANHYFVGENILFMLDMNGERIQGDLAQHYQLRKQ</sequence>
<dbReference type="PROSITE" id="PS51257">
    <property type="entry name" value="PROKAR_LIPOPROTEIN"/>
    <property type="match status" value="1"/>
</dbReference>
<organism evidence="2 3">
    <name type="scientific">Vibrio orientalis CIP 102891 = ATCC 33934</name>
    <dbReference type="NCBI Taxonomy" id="675816"/>
    <lineage>
        <taxon>Bacteria</taxon>
        <taxon>Pseudomonadati</taxon>
        <taxon>Pseudomonadota</taxon>
        <taxon>Gammaproteobacteria</taxon>
        <taxon>Vibrionales</taxon>
        <taxon>Vibrionaceae</taxon>
        <taxon>Vibrio</taxon>
        <taxon>Vibrio oreintalis group</taxon>
    </lineage>
</organism>
<dbReference type="InterPro" id="IPR007298">
    <property type="entry name" value="Cu-R_lipoprotein_NlpE"/>
</dbReference>
<evidence type="ECO:0000313" key="3">
    <source>
        <dbReference type="Proteomes" id="UP000002817"/>
    </source>
</evidence>
<dbReference type="STRING" id="675816.VIA_001393"/>
<dbReference type="Gene3D" id="2.40.128.640">
    <property type="match status" value="1"/>
</dbReference>
<evidence type="ECO:0000313" key="1">
    <source>
        <dbReference type="EMBL" id="EEX94235.1"/>
    </source>
</evidence>
<dbReference type="Proteomes" id="UP000003515">
    <property type="component" value="Unassembled WGS sequence"/>
</dbReference>
<keyword evidence="1" id="KW-0449">Lipoprotein</keyword>
<dbReference type="OrthoDB" id="5348860at2"/>
<gene>
    <name evidence="1" type="ORF">VIA_001393</name>
    <name evidence="2" type="ORF">VIOR3934_20385</name>
</gene>
<evidence type="ECO:0000313" key="2">
    <source>
        <dbReference type="EMBL" id="EGU54222.1"/>
    </source>
</evidence>
<keyword evidence="4" id="KW-1185">Reference proteome</keyword>
<dbReference type="PATRIC" id="fig|675816.5.peg.303"/>
<reference evidence="2 3" key="3">
    <citation type="journal article" date="2012" name="Int. J. Syst. Evol. Microbiol.">
        <title>Vibrio caribbeanicus sp. nov., isolated from the marine sponge Scleritoderma cyanea.</title>
        <authorList>
            <person name="Hoffmann M."/>
            <person name="Monday S.R."/>
            <person name="Allard M.W."/>
            <person name="Strain E.A."/>
            <person name="Whittaker P."/>
            <person name="Naum M."/>
            <person name="McCarthy P.J."/>
            <person name="Lopez J.V."/>
            <person name="Fischer M."/>
            <person name="Brown E.W."/>
        </authorList>
    </citation>
    <scope>NUCLEOTIDE SEQUENCE [LARGE SCALE GENOMIC DNA]</scope>
    <source>
        <strain evidence="2">CIP 102891</strain>
        <strain evidence="3">CIP 102891 / ATCC 33934</strain>
    </source>
</reference>